<dbReference type="Proteomes" id="UP000316426">
    <property type="component" value="Chromosome"/>
</dbReference>
<keyword evidence="2" id="KW-0238">DNA-binding</keyword>
<keyword evidence="6" id="KW-1185">Reference proteome</keyword>
<evidence type="ECO:0000256" key="2">
    <source>
        <dbReference type="ARBA" id="ARBA00023125"/>
    </source>
</evidence>
<dbReference type="GO" id="GO:0006310">
    <property type="term" value="P:DNA recombination"/>
    <property type="evidence" value="ECO:0007669"/>
    <property type="project" value="UniProtKB-KW"/>
</dbReference>
<dbReference type="CDD" id="cd00397">
    <property type="entry name" value="DNA_BRE_C"/>
    <property type="match status" value="1"/>
</dbReference>
<keyword evidence="3" id="KW-0233">DNA recombination</keyword>
<dbReference type="RefSeq" id="WP_145109412.1">
    <property type="nucleotide sequence ID" value="NZ_CP036349.1"/>
</dbReference>
<proteinExistence type="inferred from homology"/>
<dbReference type="SUPFAM" id="SSF56349">
    <property type="entry name" value="DNA breaking-rejoining enzymes"/>
    <property type="match status" value="1"/>
</dbReference>
<dbReference type="InterPro" id="IPR002104">
    <property type="entry name" value="Integrase_catalytic"/>
</dbReference>
<dbReference type="InterPro" id="IPR013762">
    <property type="entry name" value="Integrase-like_cat_sf"/>
</dbReference>
<evidence type="ECO:0000256" key="1">
    <source>
        <dbReference type="ARBA" id="ARBA00008857"/>
    </source>
</evidence>
<protein>
    <submittedName>
        <fullName evidence="5">Tyrosine recombinase XerC</fullName>
    </submittedName>
</protein>
<accession>A0A518K5L7</accession>
<dbReference type="PROSITE" id="PS51898">
    <property type="entry name" value="TYR_RECOMBINASE"/>
    <property type="match status" value="1"/>
</dbReference>
<comment type="similarity">
    <text evidence="1">Belongs to the 'phage' integrase family.</text>
</comment>
<gene>
    <name evidence="5" type="primary">xerC_2</name>
    <name evidence="5" type="ORF">Spa11_12560</name>
</gene>
<organism evidence="5 6">
    <name type="scientific">Botrimarina mediterranea</name>
    <dbReference type="NCBI Taxonomy" id="2528022"/>
    <lineage>
        <taxon>Bacteria</taxon>
        <taxon>Pseudomonadati</taxon>
        <taxon>Planctomycetota</taxon>
        <taxon>Planctomycetia</taxon>
        <taxon>Pirellulales</taxon>
        <taxon>Lacipirellulaceae</taxon>
        <taxon>Botrimarina</taxon>
    </lineage>
</organism>
<dbReference type="AlphaFoldDB" id="A0A518K5L7"/>
<dbReference type="GO" id="GO:0015074">
    <property type="term" value="P:DNA integration"/>
    <property type="evidence" value="ECO:0007669"/>
    <property type="project" value="InterPro"/>
</dbReference>
<reference evidence="5 6" key="1">
    <citation type="submission" date="2019-02" db="EMBL/GenBank/DDBJ databases">
        <title>Deep-cultivation of Planctomycetes and their phenomic and genomic characterization uncovers novel biology.</title>
        <authorList>
            <person name="Wiegand S."/>
            <person name="Jogler M."/>
            <person name="Boedeker C."/>
            <person name="Pinto D."/>
            <person name="Vollmers J."/>
            <person name="Rivas-Marin E."/>
            <person name="Kohn T."/>
            <person name="Peeters S.H."/>
            <person name="Heuer A."/>
            <person name="Rast P."/>
            <person name="Oberbeckmann S."/>
            <person name="Bunk B."/>
            <person name="Jeske O."/>
            <person name="Meyerdierks A."/>
            <person name="Storesund J.E."/>
            <person name="Kallscheuer N."/>
            <person name="Luecker S."/>
            <person name="Lage O.M."/>
            <person name="Pohl T."/>
            <person name="Merkel B.J."/>
            <person name="Hornburger P."/>
            <person name="Mueller R.-W."/>
            <person name="Bruemmer F."/>
            <person name="Labrenz M."/>
            <person name="Spormann A.M."/>
            <person name="Op den Camp H."/>
            <person name="Overmann J."/>
            <person name="Amann R."/>
            <person name="Jetten M.S.M."/>
            <person name="Mascher T."/>
            <person name="Medema M.H."/>
            <person name="Devos D.P."/>
            <person name="Kaster A.-K."/>
            <person name="Ovreas L."/>
            <person name="Rohde M."/>
            <person name="Galperin M.Y."/>
            <person name="Jogler C."/>
        </authorList>
    </citation>
    <scope>NUCLEOTIDE SEQUENCE [LARGE SCALE GENOMIC DNA]</scope>
    <source>
        <strain evidence="5 6">Spa11</strain>
    </source>
</reference>
<dbReference type="GO" id="GO:0003677">
    <property type="term" value="F:DNA binding"/>
    <property type="evidence" value="ECO:0007669"/>
    <property type="project" value="UniProtKB-KW"/>
</dbReference>
<dbReference type="InterPro" id="IPR011010">
    <property type="entry name" value="DNA_brk_join_enz"/>
</dbReference>
<dbReference type="PANTHER" id="PTHR30349">
    <property type="entry name" value="PHAGE INTEGRASE-RELATED"/>
    <property type="match status" value="1"/>
</dbReference>
<dbReference type="Pfam" id="PF00589">
    <property type="entry name" value="Phage_integrase"/>
    <property type="match status" value="1"/>
</dbReference>
<dbReference type="KEGG" id="bmei:Spa11_12560"/>
<name>A0A518K5L7_9BACT</name>
<feature type="domain" description="Tyr recombinase" evidence="4">
    <location>
        <begin position="7"/>
        <end position="195"/>
    </location>
</feature>
<dbReference type="Gene3D" id="1.10.443.10">
    <property type="entry name" value="Intergrase catalytic core"/>
    <property type="match status" value="1"/>
</dbReference>
<dbReference type="InterPro" id="IPR050090">
    <property type="entry name" value="Tyrosine_recombinase_XerCD"/>
</dbReference>
<dbReference type="EMBL" id="CP036349">
    <property type="protein sequence ID" value="QDV73067.1"/>
    <property type="molecule type" value="Genomic_DNA"/>
</dbReference>
<dbReference type="PANTHER" id="PTHR30349:SF41">
    <property type="entry name" value="INTEGRASE_RECOMBINASE PROTEIN MJ0367-RELATED"/>
    <property type="match status" value="1"/>
</dbReference>
<sequence>MTTWKVDRERILTAAEVRLVLDELTRKARRSALTRRQLILFRLATCCGLRASELTGLTLDNVRLGARPSIRVPKSIGKGGKARTVPLHWDAATLADLKDWKAQRIAQGATGSDLFVCTSTGKPIARKDARLAFQSACKPLGRHVTIHDGRHSFVSHALHAGRSIVEVRDAVGHSNIATTSLYAHLVSDDDSVVGNLF</sequence>
<evidence type="ECO:0000313" key="6">
    <source>
        <dbReference type="Proteomes" id="UP000316426"/>
    </source>
</evidence>
<evidence type="ECO:0000256" key="3">
    <source>
        <dbReference type="ARBA" id="ARBA00023172"/>
    </source>
</evidence>
<evidence type="ECO:0000313" key="5">
    <source>
        <dbReference type="EMBL" id="QDV73067.1"/>
    </source>
</evidence>
<evidence type="ECO:0000259" key="4">
    <source>
        <dbReference type="PROSITE" id="PS51898"/>
    </source>
</evidence>